<evidence type="ECO:0000256" key="1">
    <source>
        <dbReference type="SAM" id="SignalP"/>
    </source>
</evidence>
<dbReference type="Proteomes" id="UP000295302">
    <property type="component" value="Unassembled WGS sequence"/>
</dbReference>
<feature type="chain" id="PRO_5020791236" evidence="1">
    <location>
        <begin position="25"/>
        <end position="87"/>
    </location>
</feature>
<dbReference type="EMBL" id="SMKQ01000043">
    <property type="protein sequence ID" value="TDD47780.1"/>
    <property type="molecule type" value="Genomic_DNA"/>
</dbReference>
<evidence type="ECO:0000313" key="3">
    <source>
        <dbReference type="Proteomes" id="UP000295302"/>
    </source>
</evidence>
<dbReference type="AlphaFoldDB" id="A0A4R4YSV6"/>
<dbReference type="RefSeq" id="WP_132613525.1">
    <property type="nucleotide sequence ID" value="NZ_SMKQ01000043.1"/>
</dbReference>
<organism evidence="2 3">
    <name type="scientific">Nonomuraea terrae</name>
    <dbReference type="NCBI Taxonomy" id="2530383"/>
    <lineage>
        <taxon>Bacteria</taxon>
        <taxon>Bacillati</taxon>
        <taxon>Actinomycetota</taxon>
        <taxon>Actinomycetes</taxon>
        <taxon>Streptosporangiales</taxon>
        <taxon>Streptosporangiaceae</taxon>
        <taxon>Nonomuraea</taxon>
    </lineage>
</organism>
<keyword evidence="1" id="KW-0732">Signal</keyword>
<dbReference type="OrthoDB" id="3540867at2"/>
<name>A0A4R4YSV6_9ACTN</name>
<reference evidence="2 3" key="1">
    <citation type="submission" date="2019-03" db="EMBL/GenBank/DDBJ databases">
        <title>Draft genome sequences of novel Actinobacteria.</title>
        <authorList>
            <person name="Sahin N."/>
            <person name="Ay H."/>
            <person name="Saygin H."/>
        </authorList>
    </citation>
    <scope>NUCLEOTIDE SEQUENCE [LARGE SCALE GENOMIC DNA]</scope>
    <source>
        <strain evidence="2 3">CH32</strain>
    </source>
</reference>
<sequence length="87" mass="9283">MFKSGLIMAGVVGGLLLSGGSALAETWPNHHEDGKDNRKIIVVCGKDNIVGHKVEVTKYGLINLDTAELLSGLLLAHADDHLTCSFR</sequence>
<evidence type="ECO:0000313" key="2">
    <source>
        <dbReference type="EMBL" id="TDD47780.1"/>
    </source>
</evidence>
<accession>A0A4R4YSV6</accession>
<keyword evidence="3" id="KW-1185">Reference proteome</keyword>
<protein>
    <submittedName>
        <fullName evidence="2">Uncharacterized protein</fullName>
    </submittedName>
</protein>
<proteinExistence type="predicted"/>
<gene>
    <name evidence="2" type="ORF">E1286_16850</name>
</gene>
<feature type="signal peptide" evidence="1">
    <location>
        <begin position="1"/>
        <end position="24"/>
    </location>
</feature>
<comment type="caution">
    <text evidence="2">The sequence shown here is derived from an EMBL/GenBank/DDBJ whole genome shotgun (WGS) entry which is preliminary data.</text>
</comment>